<comment type="subcellular location">
    <subcellularLocation>
        <location evidence="1">Nucleus</location>
    </subcellularLocation>
</comment>
<dbReference type="PANTHER" id="PTHR11618:SF4">
    <property type="entry name" value="TRANSCRIPTION FACTOR IIIB 90 KDA SUBUNIT"/>
    <property type="match status" value="1"/>
</dbReference>
<feature type="compositionally biased region" description="Basic and acidic residues" evidence="10">
    <location>
        <begin position="419"/>
        <end position="429"/>
    </location>
</feature>
<evidence type="ECO:0000256" key="9">
    <source>
        <dbReference type="ARBA" id="ARBA00023242"/>
    </source>
</evidence>
<proteinExistence type="inferred from homology"/>
<dbReference type="PRINTS" id="PR00685">
    <property type="entry name" value="TIFACTORIIB"/>
</dbReference>
<comment type="caution">
    <text evidence="12">The sequence shown here is derived from an EMBL/GenBank/DDBJ whole genome shotgun (WGS) entry which is preliminary data.</text>
</comment>
<dbReference type="InterPro" id="IPR013150">
    <property type="entry name" value="TFIIB_cyclin"/>
</dbReference>
<gene>
    <name evidence="12" type="primary">BRF1</name>
    <name evidence="12" type="ORF">QC761_607230</name>
</gene>
<keyword evidence="6" id="KW-0805">Transcription regulation</keyword>
<feature type="compositionally biased region" description="Low complexity" evidence="10">
    <location>
        <begin position="609"/>
        <end position="636"/>
    </location>
</feature>
<dbReference type="Gene3D" id="1.10.472.10">
    <property type="entry name" value="Cyclin-like"/>
    <property type="match status" value="1"/>
</dbReference>
<dbReference type="Pfam" id="PF00382">
    <property type="entry name" value="TFIIB"/>
    <property type="match status" value="2"/>
</dbReference>
<dbReference type="Proteomes" id="UP001322138">
    <property type="component" value="Unassembled WGS sequence"/>
</dbReference>
<feature type="region of interest" description="Disordered" evidence="10">
    <location>
        <begin position="354"/>
        <end position="429"/>
    </location>
</feature>
<feature type="domain" description="Cyclin-like" evidence="11">
    <location>
        <begin position="134"/>
        <end position="216"/>
    </location>
</feature>
<keyword evidence="3" id="KW-0479">Metal-binding</keyword>
<keyword evidence="5" id="KW-0862">Zinc</keyword>
<evidence type="ECO:0000256" key="5">
    <source>
        <dbReference type="ARBA" id="ARBA00022833"/>
    </source>
</evidence>
<evidence type="ECO:0000256" key="1">
    <source>
        <dbReference type="ARBA" id="ARBA00004123"/>
    </source>
</evidence>
<dbReference type="SMART" id="SM00385">
    <property type="entry name" value="CYCLIN"/>
    <property type="match status" value="2"/>
</dbReference>
<sequence>MPPKPKNKRSNRVSRIMDNTDRRRQLSVAPSPSPAPAAAQAKGSSGSSEKCRNCGSTDIQEGACADCGLVLREHDIVAEITFGETSNGAATVQGSYLGANQGGVRPTGMGLSFRRVPGAGLKEARERAERETRDLCSQMVHQLSVPLDVADTAMDIYREAVRASYVKGRRKHNVAAVCMYAACRLANQKQIMLLDLADIVKTDVFLLGRNYKELMRRLPTFDTGYDPLTLENLIFRFAAKLEFLHDTNKVANSALRIAHRMVKDNISIGRRPAGISGAAIIMAARAHNFRRTVREVVYVAKVTMATLQERMSEFAAVPAASLSIKQFMQGDEMHPEASHDPPAVYKQSREWLEKHPKRARKRKASDNSPEDPQEPDQQSAPKRRRTSADAYTPDSEAEEASAPHVDSDGFVIPPNPNEQPKKKQLLTDHEGALLIGGLGAPEDGLEEEEVEALHREFYEDENANSHEYDASSEMAMAQQQGIAIPGMKVTIKPRAGSTPAANGAPISDGNATKGVQEEPAQGKRAKPTLTIDFDSQDDNIEADMEGLIEDPAIARVVEEVTRLEQQLEKQPAIQVSKAILDEETPAAETSTQEAPAVVNEQPGEAPLNTPSNEEAEASTSPAASASNSLAADPLLDPIIREDEFEDDPEVMFCRLSEEDSKVKSQIWYNQNKDWLRQVQQKTFEAKVARNKPKKKSQGKKARIGEGQSGPAASASEATSQMLANRALVISTKLNYGNMDTLFSLNQGGPGSAGTQSGMPSAAASNNGAGDDEEMPDDPAPAQAAGDEDHDTAAAYEEEGVEEDYQHHEEETYEQEDDEGDYDQGGHGPGFNPWDE</sequence>
<evidence type="ECO:0000256" key="10">
    <source>
        <dbReference type="SAM" id="MobiDB-lite"/>
    </source>
</evidence>
<protein>
    <submittedName>
        <fullName evidence="12">Transcription factor TFIIIB subunit brf1</fullName>
    </submittedName>
</protein>
<feature type="compositionally biased region" description="Polar residues" evidence="10">
    <location>
        <begin position="740"/>
        <end position="766"/>
    </location>
</feature>
<feature type="compositionally biased region" description="Acidic residues" evidence="10">
    <location>
        <begin position="810"/>
        <end position="821"/>
    </location>
</feature>
<feature type="region of interest" description="Disordered" evidence="10">
    <location>
        <begin position="739"/>
        <end position="835"/>
    </location>
</feature>
<dbReference type="InterPro" id="IPR000812">
    <property type="entry name" value="TFIIB"/>
</dbReference>
<evidence type="ECO:0000313" key="12">
    <source>
        <dbReference type="EMBL" id="KAK4640853.1"/>
    </source>
</evidence>
<evidence type="ECO:0000256" key="8">
    <source>
        <dbReference type="ARBA" id="ARBA00023163"/>
    </source>
</evidence>
<dbReference type="SUPFAM" id="SSF47954">
    <property type="entry name" value="Cyclin-like"/>
    <property type="match status" value="2"/>
</dbReference>
<dbReference type="SUPFAM" id="SSF57783">
    <property type="entry name" value="Zinc beta-ribbon"/>
    <property type="match status" value="1"/>
</dbReference>
<feature type="compositionally biased region" description="Basic residues" evidence="10">
    <location>
        <begin position="688"/>
        <end position="701"/>
    </location>
</feature>
<name>A0ABR0FA19_9PEZI</name>
<evidence type="ECO:0000259" key="11">
    <source>
        <dbReference type="SMART" id="SM00385"/>
    </source>
</evidence>
<dbReference type="CDD" id="cd20554">
    <property type="entry name" value="CYCLIN_TFIIIB90_rpt2"/>
    <property type="match status" value="1"/>
</dbReference>
<dbReference type="Gene3D" id="1.20.5.650">
    <property type="entry name" value="Single helix bin"/>
    <property type="match status" value="1"/>
</dbReference>
<accession>A0ABR0FA19</accession>
<evidence type="ECO:0000256" key="2">
    <source>
        <dbReference type="ARBA" id="ARBA00010857"/>
    </source>
</evidence>
<organism evidence="12 13">
    <name type="scientific">Podospora bellae-mahoneyi</name>
    <dbReference type="NCBI Taxonomy" id="2093777"/>
    <lineage>
        <taxon>Eukaryota</taxon>
        <taxon>Fungi</taxon>
        <taxon>Dikarya</taxon>
        <taxon>Ascomycota</taxon>
        <taxon>Pezizomycotina</taxon>
        <taxon>Sordariomycetes</taxon>
        <taxon>Sordariomycetidae</taxon>
        <taxon>Sordariales</taxon>
        <taxon>Podosporaceae</taxon>
        <taxon>Podospora</taxon>
    </lineage>
</organism>
<feature type="region of interest" description="Disordered" evidence="10">
    <location>
        <begin position="565"/>
        <end position="643"/>
    </location>
</feature>
<evidence type="ECO:0000256" key="6">
    <source>
        <dbReference type="ARBA" id="ARBA00023015"/>
    </source>
</evidence>
<reference evidence="12 13" key="1">
    <citation type="journal article" date="2023" name="bioRxiv">
        <title>High-quality genome assemblies of four members of thePodospora anserinaspecies complex.</title>
        <authorList>
            <person name="Ament-Velasquez S.L."/>
            <person name="Vogan A.A."/>
            <person name="Wallerman O."/>
            <person name="Hartmann F."/>
            <person name="Gautier V."/>
            <person name="Silar P."/>
            <person name="Giraud T."/>
            <person name="Johannesson H."/>
        </authorList>
    </citation>
    <scope>NUCLEOTIDE SEQUENCE [LARGE SCALE GENOMIC DNA]</scope>
    <source>
        <strain evidence="12 13">CBS 112042</strain>
    </source>
</reference>
<evidence type="ECO:0000313" key="13">
    <source>
        <dbReference type="Proteomes" id="UP001322138"/>
    </source>
</evidence>
<feature type="domain" description="Cyclin-like" evidence="11">
    <location>
        <begin position="232"/>
        <end position="316"/>
    </location>
</feature>
<feature type="compositionally biased region" description="Basic residues" evidence="10">
    <location>
        <begin position="1"/>
        <end position="12"/>
    </location>
</feature>
<evidence type="ECO:0000256" key="3">
    <source>
        <dbReference type="ARBA" id="ARBA00022723"/>
    </source>
</evidence>
<evidence type="ECO:0000256" key="7">
    <source>
        <dbReference type="ARBA" id="ARBA00023159"/>
    </source>
</evidence>
<dbReference type="Pfam" id="PF07741">
    <property type="entry name" value="BRF1"/>
    <property type="match status" value="1"/>
</dbReference>
<keyword evidence="4" id="KW-0863">Zinc-finger</keyword>
<evidence type="ECO:0000256" key="4">
    <source>
        <dbReference type="ARBA" id="ARBA00022771"/>
    </source>
</evidence>
<keyword evidence="7" id="KW-0010">Activator</keyword>
<feature type="region of interest" description="Disordered" evidence="10">
    <location>
        <begin position="1"/>
        <end position="53"/>
    </location>
</feature>
<dbReference type="InterPro" id="IPR013763">
    <property type="entry name" value="Cyclin-like_dom"/>
</dbReference>
<keyword evidence="8" id="KW-0804">Transcription</keyword>
<keyword evidence="13" id="KW-1185">Reference proteome</keyword>
<dbReference type="InterPro" id="IPR011665">
    <property type="entry name" value="BRF1_TBP-bd_dom"/>
</dbReference>
<keyword evidence="9" id="KW-0539">Nucleus</keyword>
<dbReference type="PANTHER" id="PTHR11618">
    <property type="entry name" value="TRANSCRIPTION INITIATION FACTOR IIB-RELATED"/>
    <property type="match status" value="1"/>
</dbReference>
<comment type="similarity">
    <text evidence="2">Belongs to the TFIIB family.</text>
</comment>
<dbReference type="EMBL" id="JAFFGZ010000008">
    <property type="protein sequence ID" value="KAK4640853.1"/>
    <property type="molecule type" value="Genomic_DNA"/>
</dbReference>
<dbReference type="RefSeq" id="XP_062729829.1">
    <property type="nucleotide sequence ID" value="XM_062881166.1"/>
</dbReference>
<dbReference type="GeneID" id="87900648"/>
<feature type="compositionally biased region" description="Acidic residues" evidence="10">
    <location>
        <begin position="785"/>
        <end position="802"/>
    </location>
</feature>
<feature type="region of interest" description="Disordered" evidence="10">
    <location>
        <begin position="493"/>
        <end position="536"/>
    </location>
</feature>
<feature type="compositionally biased region" description="Low complexity" evidence="10">
    <location>
        <begin position="36"/>
        <end position="48"/>
    </location>
</feature>
<dbReference type="Gene3D" id="1.10.472.170">
    <property type="match status" value="1"/>
</dbReference>
<dbReference type="InterPro" id="IPR036915">
    <property type="entry name" value="Cyclin-like_sf"/>
</dbReference>
<feature type="region of interest" description="Disordered" evidence="10">
    <location>
        <begin position="683"/>
        <end position="718"/>
    </location>
</feature>